<dbReference type="GO" id="GO:0004860">
    <property type="term" value="F:protein kinase inhibitor activity"/>
    <property type="evidence" value="ECO:0007669"/>
    <property type="project" value="UniProtKB-KW"/>
</dbReference>
<dbReference type="InterPro" id="IPR036610">
    <property type="entry name" value="PEBP-like_sf"/>
</dbReference>
<dbReference type="PANTHER" id="PTHR30289">
    <property type="entry name" value="UNCHARACTERIZED PROTEIN YBCL-RELATED"/>
    <property type="match status" value="1"/>
</dbReference>
<keyword evidence="1" id="KW-0732">Signal</keyword>
<dbReference type="NCBIfam" id="TIGR00481">
    <property type="entry name" value="YbhB/YbcL family Raf kinase inhibitor-like protein"/>
    <property type="match status" value="1"/>
</dbReference>
<keyword evidence="3" id="KW-0649">Protein kinase inhibitor</keyword>
<dbReference type="PANTHER" id="PTHR30289:SF1">
    <property type="entry name" value="PEBP (PHOSPHATIDYLETHANOLAMINE-BINDING PROTEIN) FAMILY PROTEIN"/>
    <property type="match status" value="1"/>
</dbReference>
<dbReference type="Pfam" id="PF01161">
    <property type="entry name" value="PBP"/>
    <property type="match status" value="1"/>
</dbReference>
<dbReference type="Proteomes" id="UP000297946">
    <property type="component" value="Unassembled WGS sequence"/>
</dbReference>
<comment type="caution">
    <text evidence="2">The sequence shown here is derived from an EMBL/GenBank/DDBJ whole genome shotgun (WGS) entry which is preliminary data.</text>
</comment>
<evidence type="ECO:0000313" key="5">
    <source>
        <dbReference type="Proteomes" id="UP000297946"/>
    </source>
</evidence>
<dbReference type="OrthoDB" id="9797506at2"/>
<name>A0A5F1ZXH9_9LEPT</name>
<feature type="signal peptide" evidence="1">
    <location>
        <begin position="1"/>
        <end position="24"/>
    </location>
</feature>
<dbReference type="Gene3D" id="3.90.280.10">
    <property type="entry name" value="PEBP-like"/>
    <property type="match status" value="1"/>
</dbReference>
<dbReference type="InterPro" id="IPR005247">
    <property type="entry name" value="YbhB_YbcL/LppC-like"/>
</dbReference>
<dbReference type="SUPFAM" id="SSF49777">
    <property type="entry name" value="PEBP-like"/>
    <property type="match status" value="1"/>
</dbReference>
<dbReference type="EMBL" id="RQGC01000001">
    <property type="protein sequence ID" value="TGL43384.1"/>
    <property type="molecule type" value="Genomic_DNA"/>
</dbReference>
<organism evidence="2 5">
    <name type="scientific">Leptospira langatensis</name>
    <dbReference type="NCBI Taxonomy" id="2484983"/>
    <lineage>
        <taxon>Bacteria</taxon>
        <taxon>Pseudomonadati</taxon>
        <taxon>Spirochaetota</taxon>
        <taxon>Spirochaetia</taxon>
        <taxon>Leptospirales</taxon>
        <taxon>Leptospiraceae</taxon>
        <taxon>Leptospira</taxon>
    </lineage>
</organism>
<accession>A0A5F1ZXH9</accession>
<dbReference type="CDD" id="cd00865">
    <property type="entry name" value="PEBP_bact_arch"/>
    <property type="match status" value="1"/>
</dbReference>
<reference evidence="3" key="1">
    <citation type="submission" date="2018-10" db="EMBL/GenBank/DDBJ databases">
        <authorList>
            <person name="Vincent A.T."/>
            <person name="Schiettekatte O."/>
            <person name="Bourhy P."/>
            <person name="Veyrier F.J."/>
            <person name="Picardeau M."/>
        </authorList>
    </citation>
    <scope>NUCLEOTIDE SEQUENCE</scope>
    <source>
        <strain evidence="3">201702690</strain>
    </source>
</reference>
<protein>
    <submittedName>
        <fullName evidence="2">YbhB/YbcL family Raf kinase inhibitor-like protein</fullName>
    </submittedName>
</protein>
<dbReference type="InterPro" id="IPR008914">
    <property type="entry name" value="PEBP"/>
</dbReference>
<keyword evidence="4" id="KW-1185">Reference proteome</keyword>
<feature type="chain" id="PRO_5043207090" evidence="1">
    <location>
        <begin position="25"/>
        <end position="185"/>
    </location>
</feature>
<gene>
    <name evidence="2" type="ORF">EHO57_17890</name>
    <name evidence="3" type="ORF">EHQ53_01750</name>
</gene>
<proteinExistence type="predicted"/>
<evidence type="ECO:0000313" key="3">
    <source>
        <dbReference type="EMBL" id="TGL43384.1"/>
    </source>
</evidence>
<dbReference type="AlphaFoldDB" id="A0A5F1ZXH9"/>
<sequence length="185" mass="19568">MKRFQSFRNGLVLAVLLLAGSAFAADLKVTSSSVKEGAMIGNAQVFSSFGCTGENFSPDLQWTGAPKDTKFFAVTMYDPDAPTGSGWWHWTVFNIPADATGLAAKAGNEKGPLPAGAIQGRTDFGKPGYGGPCPPKGDKPHRYIFKVIALKDKIPLDADASGAMVGFYANSMKLAEGKLTAKFGR</sequence>
<evidence type="ECO:0000256" key="1">
    <source>
        <dbReference type="SAM" id="SignalP"/>
    </source>
</evidence>
<evidence type="ECO:0000313" key="4">
    <source>
        <dbReference type="Proteomes" id="UP000297273"/>
    </source>
</evidence>
<dbReference type="EMBL" id="RQER01000011">
    <property type="protein sequence ID" value="TGJ98470.1"/>
    <property type="molecule type" value="Genomic_DNA"/>
</dbReference>
<evidence type="ECO:0000313" key="2">
    <source>
        <dbReference type="EMBL" id="TGJ98470.1"/>
    </source>
</evidence>
<dbReference type="RefSeq" id="WP_135642382.1">
    <property type="nucleotide sequence ID" value="NZ_RQER01000011.1"/>
</dbReference>
<reference evidence="4 5" key="2">
    <citation type="journal article" date="2019" name="PLoS Negl. Trop. Dis.">
        <title>Revisiting the worldwide diversity of Leptospira species in the environment.</title>
        <authorList>
            <person name="Vincent A.T."/>
            <person name="Schiettekatte O."/>
            <person name="Bourhy P."/>
            <person name="Veyrier F.J."/>
            <person name="Picardeau M."/>
        </authorList>
    </citation>
    <scope>NUCLEOTIDE SEQUENCE [LARGE SCALE GENOMIC DNA]</scope>
    <source>
        <strain evidence="4">201702690</strain>
        <strain evidence="2 5">SSW18</strain>
    </source>
</reference>
<dbReference type="Proteomes" id="UP000297273">
    <property type="component" value="Unassembled WGS sequence"/>
</dbReference>